<feature type="compositionally biased region" description="Polar residues" evidence="1">
    <location>
        <begin position="244"/>
        <end position="258"/>
    </location>
</feature>
<dbReference type="KEGG" id="mbe:MBM_09682"/>
<keyword evidence="4" id="KW-1185">Reference proteome</keyword>
<feature type="region of interest" description="Disordered" evidence="1">
    <location>
        <begin position="1"/>
        <end position="97"/>
    </location>
</feature>
<dbReference type="EMBL" id="JH921462">
    <property type="protein sequence ID" value="EKD12183.1"/>
    <property type="molecule type" value="Genomic_DNA"/>
</dbReference>
<feature type="compositionally biased region" description="Polar residues" evidence="1">
    <location>
        <begin position="776"/>
        <end position="790"/>
    </location>
</feature>
<dbReference type="Proteomes" id="UP000006753">
    <property type="component" value="Unassembled WGS sequence"/>
</dbReference>
<feature type="region of interest" description="Disordered" evidence="1">
    <location>
        <begin position="752"/>
        <end position="792"/>
    </location>
</feature>
<keyword evidence="2" id="KW-0472">Membrane</keyword>
<accession>K1WUC5</accession>
<reference evidence="3 4" key="1">
    <citation type="journal article" date="2012" name="BMC Genomics">
        <title>Sequencing the genome of Marssonina brunnea reveals fungus-poplar co-evolution.</title>
        <authorList>
            <person name="Zhu S."/>
            <person name="Cao Y.-Z."/>
            <person name="Jiang C."/>
            <person name="Tan B.-Y."/>
            <person name="Wang Z."/>
            <person name="Feng S."/>
            <person name="Zhang L."/>
            <person name="Su X.-H."/>
            <person name="Brejova B."/>
            <person name="Vinar T."/>
            <person name="Xu M."/>
            <person name="Wang M.-X."/>
            <person name="Zhang S.-G."/>
            <person name="Huang M.-R."/>
            <person name="Wu R."/>
            <person name="Zhou Y."/>
        </authorList>
    </citation>
    <scope>NUCLEOTIDE SEQUENCE [LARGE SCALE GENOMIC DNA]</scope>
    <source>
        <strain evidence="3 4">MB_m1</strain>
    </source>
</reference>
<dbReference type="OrthoDB" id="3555724at2759"/>
<feature type="compositionally biased region" description="Low complexity" evidence="1">
    <location>
        <begin position="806"/>
        <end position="817"/>
    </location>
</feature>
<evidence type="ECO:0000256" key="1">
    <source>
        <dbReference type="SAM" id="MobiDB-lite"/>
    </source>
</evidence>
<feature type="region of interest" description="Disordered" evidence="1">
    <location>
        <begin position="917"/>
        <end position="939"/>
    </location>
</feature>
<dbReference type="AlphaFoldDB" id="K1WUC5"/>
<dbReference type="RefSeq" id="XP_007297571.1">
    <property type="nucleotide sequence ID" value="XM_007297509.1"/>
</dbReference>
<name>K1WUC5_MARBU</name>
<sequence>MASMNDPFDDSNENKSLPARLPSLSITPSNPPVGRREISSHLNPAEPQQQQPQNPFRDSEDSPRPSTGEDDVVPRDMPHPDPRAAPAHTHPHMLPGSGVAAATVTSVTTAQGGGNPRTTGGGITIVREFGTTSTTATAKRTGKMKAVARDYCQPGSSRGGADSGTSSSFNTRFAPDHCQPQPSRSRRGVSNRTYSSPFHTRSVCEGDEEVPSSALELLGRSSSPQHTPSGLAVIDYCQPSNSKQGVSNRTYSPSSFNTRAPFVSGRNGKGIATTTTRANPWATTFSPEETRRENEYPLTTMPRAFHAGGVYPSPDVDVDYNFSPVTPTIRMPAAATLAPPLRPAAGRRLAWLSSLTSRLAMRSPSISTSTYALELGMQAREESNRQDDELLEQIRIRASTTFQDKPRLRHSPSVIRVATELIQARDNSKPYGSGAVLHSKAFWLVFALLQAGAISGTAVLAVIIVEETARGEADMNTGRVLWVVISVALIVIGGLGTWLIYLHKKGLSVFGGTRNVRDADEVALLDMAVGQDIPLSDMNQSTPPDLERGNTRRVTVLSGTGRPSLRARGMARMASMNSVVTADPTWQALYSSPQELRTMVSQETIREEPEEGDDTPVRRGEPGNPGRGADVMPGSMDSDAVEDLYSASPVKASKPAAQFKRLDSSWPLRSPPPAQPAPFVKTHPQRIRDLSTPPKRQIQGETEKESPGTPSNHRRRRPTLEVGRGSSPCVQGFSPLTDLSYALTSGEIAALPIRHRPQYIQKQRAESEERIRGVRQSLNHASSSSEQPHSAATLVRMSVPRIEQPSGSSSRPKSTSISEIYTITAAAADDDEDDDKYVLDESESEASVAVAVAVAPTPTNDIVPAADSRPIYKPKIRRNMSLAEFLRADNMTDVVVDNAHRPVLGMGGGMGMGAGAGEEGAKDGTRHAKMSRSRSPGVEHAKKMLASVKEHFTTSTSTEHQQSHGDRKRKKLGSVVRERIGKLKESGVVTEEAEAEGGVVIEAEAEGEGAGGEGEAEGEAEGAAAASL</sequence>
<feature type="region of interest" description="Disordered" evidence="1">
    <location>
        <begin position="951"/>
        <end position="974"/>
    </location>
</feature>
<feature type="compositionally biased region" description="Polar residues" evidence="1">
    <location>
        <begin position="190"/>
        <end position="199"/>
    </location>
</feature>
<feature type="region of interest" description="Disordered" evidence="1">
    <location>
        <begin position="798"/>
        <end position="817"/>
    </location>
</feature>
<feature type="transmembrane region" description="Helical" evidence="2">
    <location>
        <begin position="477"/>
        <end position="501"/>
    </location>
</feature>
<evidence type="ECO:0000313" key="4">
    <source>
        <dbReference type="Proteomes" id="UP000006753"/>
    </source>
</evidence>
<feature type="region of interest" description="Disordered" evidence="1">
    <location>
        <begin position="244"/>
        <end position="274"/>
    </location>
</feature>
<feature type="compositionally biased region" description="Basic and acidic residues" evidence="1">
    <location>
        <begin position="763"/>
        <end position="772"/>
    </location>
</feature>
<feature type="region of interest" description="Disordered" evidence="1">
    <location>
        <begin position="987"/>
        <end position="1028"/>
    </location>
</feature>
<feature type="transmembrane region" description="Helical" evidence="2">
    <location>
        <begin position="441"/>
        <end position="465"/>
    </location>
</feature>
<keyword evidence="2" id="KW-0812">Transmembrane</keyword>
<dbReference type="HOGENOM" id="CLU_294755_0_0_1"/>
<feature type="region of interest" description="Disordered" evidence="1">
    <location>
        <begin position="599"/>
        <end position="639"/>
    </location>
</feature>
<feature type="region of interest" description="Disordered" evidence="1">
    <location>
        <begin position="664"/>
        <end position="735"/>
    </location>
</feature>
<gene>
    <name evidence="3" type="ORF">MBM_09682</name>
</gene>
<evidence type="ECO:0000256" key="2">
    <source>
        <dbReference type="SAM" id="Phobius"/>
    </source>
</evidence>
<dbReference type="InParanoid" id="K1WUC5"/>
<organism evidence="3 4">
    <name type="scientific">Marssonina brunnea f. sp. multigermtubi (strain MB_m1)</name>
    <name type="common">Marssonina leaf spot fungus</name>
    <dbReference type="NCBI Taxonomy" id="1072389"/>
    <lineage>
        <taxon>Eukaryota</taxon>
        <taxon>Fungi</taxon>
        <taxon>Dikarya</taxon>
        <taxon>Ascomycota</taxon>
        <taxon>Pezizomycotina</taxon>
        <taxon>Leotiomycetes</taxon>
        <taxon>Helotiales</taxon>
        <taxon>Drepanopezizaceae</taxon>
        <taxon>Drepanopeziza</taxon>
    </lineage>
</organism>
<protein>
    <submittedName>
        <fullName evidence="3">Uncharacterized protein</fullName>
    </submittedName>
</protein>
<feature type="compositionally biased region" description="Basic and acidic residues" evidence="1">
    <location>
        <begin position="72"/>
        <end position="82"/>
    </location>
</feature>
<feature type="region of interest" description="Disordered" evidence="1">
    <location>
        <begin position="152"/>
        <end position="207"/>
    </location>
</feature>
<dbReference type="GeneID" id="18765617"/>
<proteinExistence type="predicted"/>
<evidence type="ECO:0000313" key="3">
    <source>
        <dbReference type="EMBL" id="EKD12183.1"/>
    </source>
</evidence>
<keyword evidence="2" id="KW-1133">Transmembrane helix</keyword>